<evidence type="ECO:0000313" key="3">
    <source>
        <dbReference type="Proteomes" id="UP000240621"/>
    </source>
</evidence>
<dbReference type="AlphaFoldDB" id="A0A2P8CFJ7"/>
<comment type="caution">
    <text evidence="2">The sequence shown here is derived from an EMBL/GenBank/DDBJ whole genome shotgun (WGS) entry which is preliminary data.</text>
</comment>
<name>A0A2P8CFJ7_9BACT</name>
<dbReference type="Proteomes" id="UP000396862">
    <property type="component" value="Unassembled WGS sequence"/>
</dbReference>
<evidence type="ECO:0000313" key="1">
    <source>
        <dbReference type="EMBL" id="GET23300.1"/>
    </source>
</evidence>
<protein>
    <submittedName>
        <fullName evidence="2">Uncharacterized protein (DUF169 family)</fullName>
    </submittedName>
</protein>
<dbReference type="Pfam" id="PF02596">
    <property type="entry name" value="DUF169"/>
    <property type="match status" value="1"/>
</dbReference>
<proteinExistence type="predicted"/>
<evidence type="ECO:0000313" key="4">
    <source>
        <dbReference type="Proteomes" id="UP000396862"/>
    </source>
</evidence>
<dbReference type="InterPro" id="IPR003748">
    <property type="entry name" value="DUF169"/>
</dbReference>
<gene>
    <name evidence="2" type="ORF">CLV93_103172</name>
    <name evidence="1" type="ORF">JCM18694_35460</name>
</gene>
<sequence>MNSKLIEALKLKMQPVAIILTDDNPEDGLHFKEGNMRGCVASMLVSASKKNRLAFFDRKTFGCPGGGTGLGFGDRYGKFPIDCLLSTGNEEMANQMGRQSSYMLEGERFYKSPEQARKWVDSLPMTDVPTQYVVFKPWELLTEEDKPELIVFFANADQLSALVVMADYDRGTNRSITAPFGAACQPILFGYEEAKKENPRAVIGFFDISKRSIVDRETLTFTVPFKMFQEMEGNVEGSFLELHAWQKLQERQ</sequence>
<dbReference type="Proteomes" id="UP000240621">
    <property type="component" value="Unassembled WGS sequence"/>
</dbReference>
<dbReference type="EMBL" id="PYGC01000003">
    <property type="protein sequence ID" value="PSK83757.1"/>
    <property type="molecule type" value="Genomic_DNA"/>
</dbReference>
<reference evidence="2 3" key="1">
    <citation type="submission" date="2018-03" db="EMBL/GenBank/DDBJ databases">
        <title>Genomic Encyclopedia of Archaeal and Bacterial Type Strains, Phase II (KMG-II): from individual species to whole genera.</title>
        <authorList>
            <person name="Goeker M."/>
        </authorList>
    </citation>
    <scope>NUCLEOTIDE SEQUENCE [LARGE SCALE GENOMIC DNA]</scope>
    <source>
        <strain evidence="2 3">DSM 27267</strain>
    </source>
</reference>
<evidence type="ECO:0000313" key="2">
    <source>
        <dbReference type="EMBL" id="PSK83757.1"/>
    </source>
</evidence>
<keyword evidence="4" id="KW-1185">Reference proteome</keyword>
<accession>A0A2P8CFJ7</accession>
<dbReference type="RefSeq" id="WP_106541597.1">
    <property type="nucleotide sequence ID" value="NZ_BLAU01000001.1"/>
</dbReference>
<reference evidence="1 4" key="2">
    <citation type="submission" date="2019-10" db="EMBL/GenBank/DDBJ databases">
        <title>Prolixibacter strains distinguished by the presence of nitrate reductase genes were adept at nitrate-dependent anaerobic corrosion of metallic iron and carbon steel.</title>
        <authorList>
            <person name="Iino T."/>
            <person name="Shono N."/>
            <person name="Ito K."/>
            <person name="Nakamura R."/>
            <person name="Sueoka K."/>
            <person name="Harayama S."/>
            <person name="Ohkuma M."/>
        </authorList>
    </citation>
    <scope>NUCLEOTIDE SEQUENCE [LARGE SCALE GENOMIC DNA]</scope>
    <source>
        <strain evidence="1 4">MIC1-1</strain>
    </source>
</reference>
<dbReference type="EMBL" id="BLAU01000001">
    <property type="protein sequence ID" value="GET23300.1"/>
    <property type="molecule type" value="Genomic_DNA"/>
</dbReference>
<organism evidence="2 3">
    <name type="scientific">Prolixibacter denitrificans</name>
    <dbReference type="NCBI Taxonomy" id="1541063"/>
    <lineage>
        <taxon>Bacteria</taxon>
        <taxon>Pseudomonadati</taxon>
        <taxon>Bacteroidota</taxon>
        <taxon>Bacteroidia</taxon>
        <taxon>Marinilabiliales</taxon>
        <taxon>Prolixibacteraceae</taxon>
        <taxon>Prolixibacter</taxon>
    </lineage>
</organism>
<dbReference type="OrthoDB" id="9779322at2"/>